<dbReference type="EMBL" id="QPGA01000011">
    <property type="protein sequence ID" value="RDE51046.1"/>
    <property type="molecule type" value="Genomic_DNA"/>
</dbReference>
<sequence length="286" mass="31570">MLAALVRRRRRTACRAASLVLRDPLMRALDVLKLPLHALALAGKTKSFVANPLIGSHWLNERGLHRQRVALADRSAWARRRQLGKVLGAGERDAYARDGFVVKRDFLPADLFSRLQAEAPAHVAAAREMRQGPVVTRRVALDRVDAAHLPNAVAAANDPRIDQLMRYVGAHDAVALMYLQTIIVDPARGVQDPQTVLHRDNFHSIAKAWLFLQDVGEDDGPFSYVPGSHRLTDACLGVRRVANSGVFGERISRPRFVSHAACRPRPARPGASAEGRRSGQYAGRCR</sequence>
<protein>
    <recommendedName>
        <fullName evidence="4">Phytanoyl-CoA dioxygenase</fullName>
    </recommendedName>
</protein>
<feature type="region of interest" description="Disordered" evidence="1">
    <location>
        <begin position="262"/>
        <end position="286"/>
    </location>
</feature>
<reference evidence="2 3" key="1">
    <citation type="submission" date="2018-05" db="EMBL/GenBank/DDBJ databases">
        <title>Integrated omic analyses show evidence that a Ca. Accumulibacter phosphatis strain performs denitrification under micro-aerobic conditions.</title>
        <authorList>
            <person name="Camejo P.Y."/>
            <person name="Katherine M.D."/>
            <person name="Daniel N.R."/>
        </authorList>
    </citation>
    <scope>NUCLEOTIDE SEQUENCE [LARGE SCALE GENOMIC DNA]</scope>
    <source>
        <strain evidence="2">UW-LDO-IC</strain>
    </source>
</reference>
<feature type="compositionally biased region" description="Low complexity" evidence="1">
    <location>
        <begin position="262"/>
        <end position="273"/>
    </location>
</feature>
<evidence type="ECO:0008006" key="4">
    <source>
        <dbReference type="Google" id="ProtNLM"/>
    </source>
</evidence>
<gene>
    <name evidence="2" type="ORF">DVS81_07785</name>
</gene>
<dbReference type="Pfam" id="PF05721">
    <property type="entry name" value="PhyH"/>
    <property type="match status" value="1"/>
</dbReference>
<dbReference type="GO" id="GO:0016706">
    <property type="term" value="F:2-oxoglutarate-dependent dioxygenase activity"/>
    <property type="evidence" value="ECO:0007669"/>
    <property type="project" value="UniProtKB-ARBA"/>
</dbReference>
<name>A0A369XQE0_9PROT</name>
<dbReference type="SUPFAM" id="SSF51197">
    <property type="entry name" value="Clavaminate synthase-like"/>
    <property type="match status" value="1"/>
</dbReference>
<evidence type="ECO:0000313" key="2">
    <source>
        <dbReference type="EMBL" id="RDE51046.1"/>
    </source>
</evidence>
<dbReference type="Gene3D" id="2.60.120.620">
    <property type="entry name" value="q2cbj1_9rhob like domain"/>
    <property type="match status" value="1"/>
</dbReference>
<evidence type="ECO:0000256" key="1">
    <source>
        <dbReference type="SAM" id="MobiDB-lite"/>
    </source>
</evidence>
<organism evidence="2 3">
    <name type="scientific">Candidatus Accumulibacter meliphilus</name>
    <dbReference type="NCBI Taxonomy" id="2211374"/>
    <lineage>
        <taxon>Bacteria</taxon>
        <taxon>Pseudomonadati</taxon>
        <taxon>Pseudomonadota</taxon>
        <taxon>Betaproteobacteria</taxon>
        <taxon>Candidatus Accumulibacter</taxon>
    </lineage>
</organism>
<evidence type="ECO:0000313" key="3">
    <source>
        <dbReference type="Proteomes" id="UP000253831"/>
    </source>
</evidence>
<dbReference type="InterPro" id="IPR008775">
    <property type="entry name" value="Phytyl_CoA_dOase-like"/>
</dbReference>
<dbReference type="Proteomes" id="UP000253831">
    <property type="component" value="Unassembled WGS sequence"/>
</dbReference>
<comment type="caution">
    <text evidence="2">The sequence shown here is derived from an EMBL/GenBank/DDBJ whole genome shotgun (WGS) entry which is preliminary data.</text>
</comment>
<accession>A0A369XQE0</accession>
<proteinExistence type="predicted"/>
<dbReference type="AlphaFoldDB" id="A0A369XQE0"/>